<comment type="similarity">
    <text evidence="1">Belongs to the protein-tyrosine phosphatase family. Non-receptor class subfamily.</text>
</comment>
<dbReference type="InterPro" id="IPR029021">
    <property type="entry name" value="Prot-tyrosine_phosphatase-like"/>
</dbReference>
<evidence type="ECO:0000313" key="6">
    <source>
        <dbReference type="Proteomes" id="UP001164286"/>
    </source>
</evidence>
<dbReference type="InterPro" id="IPR020422">
    <property type="entry name" value="TYR_PHOSPHATASE_DUAL_dom"/>
</dbReference>
<evidence type="ECO:0000259" key="3">
    <source>
        <dbReference type="PROSITE" id="PS50054"/>
    </source>
</evidence>
<dbReference type="AlphaFoldDB" id="A0AA38LY52"/>
<dbReference type="RefSeq" id="XP_052949225.1">
    <property type="nucleotide sequence ID" value="XM_053090759.1"/>
</dbReference>
<dbReference type="PANTHER" id="PTHR46588">
    <property type="entry name" value="SERINE/THREONINE/TYROSINE-INTERACTING PROTEIN"/>
    <property type="match status" value="1"/>
</dbReference>
<comment type="caution">
    <text evidence="5">The sequence shown here is derived from an EMBL/GenBank/DDBJ whole genome shotgun (WGS) entry which is preliminary data.</text>
</comment>
<keyword evidence="6" id="KW-1185">Reference proteome</keyword>
<organism evidence="5 6">
    <name type="scientific">Dioszegia hungarica</name>
    <dbReference type="NCBI Taxonomy" id="4972"/>
    <lineage>
        <taxon>Eukaryota</taxon>
        <taxon>Fungi</taxon>
        <taxon>Dikarya</taxon>
        <taxon>Basidiomycota</taxon>
        <taxon>Agaricomycotina</taxon>
        <taxon>Tremellomycetes</taxon>
        <taxon>Tremellales</taxon>
        <taxon>Bulleribasidiaceae</taxon>
        <taxon>Dioszegia</taxon>
    </lineage>
</organism>
<feature type="domain" description="Tyrosine specific protein phosphatases" evidence="4">
    <location>
        <begin position="103"/>
        <end position="161"/>
    </location>
</feature>
<evidence type="ECO:0000313" key="5">
    <source>
        <dbReference type="EMBL" id="KAI9639448.1"/>
    </source>
</evidence>
<dbReference type="Proteomes" id="UP001164286">
    <property type="component" value="Unassembled WGS sequence"/>
</dbReference>
<gene>
    <name evidence="5" type="ORF">MKK02DRAFT_39746</name>
</gene>
<evidence type="ECO:0000256" key="1">
    <source>
        <dbReference type="ARBA" id="ARBA00009649"/>
    </source>
</evidence>
<dbReference type="PROSITE" id="PS50056">
    <property type="entry name" value="TYR_PHOSPHATASE_2"/>
    <property type="match status" value="1"/>
</dbReference>
<dbReference type="GO" id="GO:0062026">
    <property type="term" value="P:negative regulation of SCF-dependent proteasomal ubiquitin-dependent catabolic process"/>
    <property type="evidence" value="ECO:0007669"/>
    <property type="project" value="TreeGrafter"/>
</dbReference>
<dbReference type="GO" id="GO:0140096">
    <property type="term" value="F:catalytic activity, acting on a protein"/>
    <property type="evidence" value="ECO:0007669"/>
    <property type="project" value="UniProtKB-ARBA"/>
</dbReference>
<dbReference type="Pfam" id="PF00782">
    <property type="entry name" value="DSPc"/>
    <property type="match status" value="1"/>
</dbReference>
<feature type="compositionally biased region" description="Gly residues" evidence="2">
    <location>
        <begin position="240"/>
        <end position="253"/>
    </location>
</feature>
<dbReference type="InterPro" id="IPR052449">
    <property type="entry name" value="STYX-Interacting_Phosphatase"/>
</dbReference>
<dbReference type="GO" id="GO:0005654">
    <property type="term" value="C:nucleoplasm"/>
    <property type="evidence" value="ECO:0007669"/>
    <property type="project" value="TreeGrafter"/>
</dbReference>
<accession>A0AA38LY52</accession>
<feature type="region of interest" description="Disordered" evidence="2">
    <location>
        <begin position="198"/>
        <end position="253"/>
    </location>
</feature>
<dbReference type="GO" id="GO:1990444">
    <property type="term" value="F:F-box domain binding"/>
    <property type="evidence" value="ECO:0007669"/>
    <property type="project" value="TreeGrafter"/>
</dbReference>
<dbReference type="GO" id="GO:0070372">
    <property type="term" value="P:regulation of ERK1 and ERK2 cascade"/>
    <property type="evidence" value="ECO:0007669"/>
    <property type="project" value="TreeGrafter"/>
</dbReference>
<proteinExistence type="inferred from homology"/>
<dbReference type="InterPro" id="IPR000340">
    <property type="entry name" value="Dual-sp_phosphatase_cat-dom"/>
</dbReference>
<dbReference type="GeneID" id="77729964"/>
<dbReference type="EMBL" id="JAKWFO010000001">
    <property type="protein sequence ID" value="KAI9639448.1"/>
    <property type="molecule type" value="Genomic_DNA"/>
</dbReference>
<dbReference type="PANTHER" id="PTHR46588:SF1">
    <property type="entry name" value="SERINE_THREONINE_TYROSINE-INTERACTING PROTEIN"/>
    <property type="match status" value="1"/>
</dbReference>
<feature type="domain" description="Tyrosine-protein phosphatase" evidence="3">
    <location>
        <begin position="37"/>
        <end position="182"/>
    </location>
</feature>
<evidence type="ECO:0000256" key="2">
    <source>
        <dbReference type="SAM" id="MobiDB-lite"/>
    </source>
</evidence>
<name>A0AA38LY52_9TREE</name>
<protein>
    <submittedName>
        <fullName evidence="5">Protein-tyrosine phosphatase-like protein</fullName>
    </submittedName>
</protein>
<dbReference type="GO" id="GO:0005737">
    <property type="term" value="C:cytoplasm"/>
    <property type="evidence" value="ECO:0007669"/>
    <property type="project" value="TreeGrafter"/>
</dbReference>
<reference evidence="5" key="1">
    <citation type="journal article" date="2022" name="G3 (Bethesda)">
        <title>High quality genome of the basidiomycete yeast Dioszegia hungarica PDD-24b-2 isolated from cloud water.</title>
        <authorList>
            <person name="Jarrige D."/>
            <person name="Haridas S."/>
            <person name="Bleykasten-Grosshans C."/>
            <person name="Joly M."/>
            <person name="Nadalig T."/>
            <person name="Sancelme M."/>
            <person name="Vuilleumier S."/>
            <person name="Grigoriev I.V."/>
            <person name="Amato P."/>
            <person name="Bringel F."/>
        </authorList>
    </citation>
    <scope>NUCLEOTIDE SEQUENCE</scope>
    <source>
        <strain evidence="5">PDD-24b-2</strain>
    </source>
</reference>
<dbReference type="SUPFAM" id="SSF52799">
    <property type="entry name" value="(Phosphotyrosine protein) phosphatases II"/>
    <property type="match status" value="1"/>
</dbReference>
<dbReference type="SMART" id="SM00195">
    <property type="entry name" value="DSPc"/>
    <property type="match status" value="1"/>
</dbReference>
<evidence type="ECO:0000259" key="4">
    <source>
        <dbReference type="PROSITE" id="PS50056"/>
    </source>
</evidence>
<dbReference type="Gene3D" id="3.90.190.10">
    <property type="entry name" value="Protein tyrosine phosphatase superfamily"/>
    <property type="match status" value="1"/>
</dbReference>
<dbReference type="InterPro" id="IPR000387">
    <property type="entry name" value="Tyr_Pase_dom"/>
</dbReference>
<dbReference type="PROSITE" id="PS50054">
    <property type="entry name" value="TYR_PHOSPHATASE_DUAL"/>
    <property type="match status" value="1"/>
</dbReference>
<sequence>MFGSMTGSPFANHAATDNNTPYRMSSTNDWKYEMRREPQEIIPKLWLGPFQASTNLAKMQALGLTHVLCVRDRRETSMINPRFPTNFIYMTLEISDSIDQNLISIFPQCRDFIDNALNSGGTVLVHCNGGIALSPAIVIGYLMFKCGWTSEYALLFVQSKRYCVSPSSFSTQLNEYEPIIFAQRMMALQATTANTGNGGGVGGSYSGNKNKRGLATDHQNPLNEEGEVDYERKYPQQPPGGAGGGGHAGMDTS</sequence>